<accession>K0T3M4</accession>
<protein>
    <recommendedName>
        <fullName evidence="4">Aminomethyltransferase folate-binding domain-containing protein</fullName>
    </recommendedName>
</protein>
<feature type="region of interest" description="Disordered" evidence="1">
    <location>
        <begin position="600"/>
        <end position="652"/>
    </location>
</feature>
<reference evidence="2 3" key="1">
    <citation type="journal article" date="2012" name="Genome Biol.">
        <title>Genome and low-iron response of an oceanic diatom adapted to chronic iron limitation.</title>
        <authorList>
            <person name="Lommer M."/>
            <person name="Specht M."/>
            <person name="Roy A.S."/>
            <person name="Kraemer L."/>
            <person name="Andreson R."/>
            <person name="Gutowska M.A."/>
            <person name="Wolf J."/>
            <person name="Bergner S.V."/>
            <person name="Schilhabel M.B."/>
            <person name="Klostermeier U.C."/>
            <person name="Beiko R.G."/>
            <person name="Rosenstiel P."/>
            <person name="Hippler M."/>
            <person name="Laroche J."/>
        </authorList>
    </citation>
    <scope>NUCLEOTIDE SEQUENCE [LARGE SCALE GENOMIC DNA]</scope>
    <source>
        <strain evidence="2 3">CCMP1005</strain>
    </source>
</reference>
<proteinExistence type="predicted"/>
<dbReference type="GO" id="GO:0016226">
    <property type="term" value="P:iron-sulfur cluster assembly"/>
    <property type="evidence" value="ECO:0007669"/>
    <property type="project" value="TreeGrafter"/>
</dbReference>
<sequence>MTRIVPPYIVGEAVRSALRSDRGVCFDFTTDRYASNQAHDGLGRSVSVVKIEGKGTTQFLNAKFSQSVPAKDRSFAYKTAYLTPKGRVNDVLLVVATPDENGLVNEAFLVTSPGNSGSTLYDQLSPFVFPMDQVKLIDCSPSNESIQTTVITLACSKIHDARTSFNKNVVLDVLAEAGNKPFEDFELPSLGECIHFKAGTDDSTDLFILQHTFLPQESCRGYTIILQEDLSNPNPLADRVWDNLTAEDNDKGPVGLGALEFESLRVESGSPGFGTEYTGDGSKKSEDGFDQQESSSSNYHAKANPMELHLGNLIDIEKGCYQGQEGIAAVLKNKRGPARQLYQVAFYDSENDFDGSSSGFGMLTIDNDKLAGFQEIAKNAATIENDTRQPRAGDKLYVLGSNESIEVGRITSASEPNGSGDAKTLALALVKRPGPILKAITEQNLDLPMWWEDEDDGEDPTERNLGSRREDAGSGILKPPPLDQLHNLEVVIGGSYTVGRLLAVPSRRYEYKSNGDVASLLDYEKLGRVVNTEEGGSPGYFQYNFDDRAEDDTSIIEVQDDDMLDEEMSTIEEEAERAAAEMEAALEEVKRKEEKMKMLKAKAEAAMAKRQKKQEGTKPVDDEAEAQRKEEKMARLKAQAEAAMARRRKKHS</sequence>
<evidence type="ECO:0008006" key="4">
    <source>
        <dbReference type="Google" id="ProtNLM"/>
    </source>
</evidence>
<feature type="compositionally biased region" description="Basic and acidic residues" evidence="1">
    <location>
        <begin position="613"/>
        <end position="634"/>
    </location>
</feature>
<dbReference type="OMA" id="RMLYQVV"/>
<dbReference type="Gene3D" id="3.30.1360.120">
    <property type="entry name" value="Probable tRNA modification gtpase trme, domain 1"/>
    <property type="match status" value="1"/>
</dbReference>
<dbReference type="InterPro" id="IPR027266">
    <property type="entry name" value="TrmE/GcvT-like"/>
</dbReference>
<dbReference type="AlphaFoldDB" id="K0T3M4"/>
<dbReference type="PANTHER" id="PTHR22602:SF0">
    <property type="entry name" value="TRANSFERASE CAF17, MITOCHONDRIAL-RELATED"/>
    <property type="match status" value="1"/>
</dbReference>
<dbReference type="EMBL" id="AGNL01016558">
    <property type="protein sequence ID" value="EJK65017.1"/>
    <property type="molecule type" value="Genomic_DNA"/>
</dbReference>
<dbReference type="SUPFAM" id="SSF103025">
    <property type="entry name" value="Folate-binding domain"/>
    <property type="match status" value="1"/>
</dbReference>
<dbReference type="OrthoDB" id="45660at2759"/>
<feature type="region of interest" description="Disordered" evidence="1">
    <location>
        <begin position="451"/>
        <end position="480"/>
    </location>
</feature>
<feature type="region of interest" description="Disordered" evidence="1">
    <location>
        <begin position="270"/>
        <end position="301"/>
    </location>
</feature>
<dbReference type="InterPro" id="IPR045179">
    <property type="entry name" value="YgfZ/GcvT"/>
</dbReference>
<dbReference type="PANTHER" id="PTHR22602">
    <property type="entry name" value="TRANSFERASE CAF17, MITOCHONDRIAL-RELATED"/>
    <property type="match status" value="1"/>
</dbReference>
<comment type="caution">
    <text evidence="2">The sequence shown here is derived from an EMBL/GenBank/DDBJ whole genome shotgun (WGS) entry which is preliminary data.</text>
</comment>
<name>K0T3M4_THAOC</name>
<dbReference type="Proteomes" id="UP000266841">
    <property type="component" value="Unassembled WGS sequence"/>
</dbReference>
<evidence type="ECO:0000313" key="2">
    <source>
        <dbReference type="EMBL" id="EJK65017.1"/>
    </source>
</evidence>
<dbReference type="eggNOG" id="ENOG502RUKC">
    <property type="taxonomic scope" value="Eukaryota"/>
</dbReference>
<evidence type="ECO:0000313" key="3">
    <source>
        <dbReference type="Proteomes" id="UP000266841"/>
    </source>
</evidence>
<organism evidence="2 3">
    <name type="scientific">Thalassiosira oceanica</name>
    <name type="common">Marine diatom</name>
    <dbReference type="NCBI Taxonomy" id="159749"/>
    <lineage>
        <taxon>Eukaryota</taxon>
        <taxon>Sar</taxon>
        <taxon>Stramenopiles</taxon>
        <taxon>Ochrophyta</taxon>
        <taxon>Bacillariophyta</taxon>
        <taxon>Coscinodiscophyceae</taxon>
        <taxon>Thalassiosirophycidae</taxon>
        <taxon>Thalassiosirales</taxon>
        <taxon>Thalassiosiraceae</taxon>
        <taxon>Thalassiosira</taxon>
    </lineage>
</organism>
<evidence type="ECO:0000256" key="1">
    <source>
        <dbReference type="SAM" id="MobiDB-lite"/>
    </source>
</evidence>
<gene>
    <name evidence="2" type="ORF">THAOC_14188</name>
</gene>
<keyword evidence="3" id="KW-1185">Reference proteome</keyword>
<feature type="compositionally biased region" description="Basic and acidic residues" evidence="1">
    <location>
        <begin position="460"/>
        <end position="472"/>
    </location>
</feature>